<gene>
    <name evidence="1" type="ORF">J2R62_15650</name>
</gene>
<accession>A0A1A9AXM6</accession>
<comment type="caution">
    <text evidence="1">The sequence shown here is derived from an EMBL/GenBank/DDBJ whole genome shotgun (WGS) entry which is preliminary data.</text>
</comment>
<evidence type="ECO:0000313" key="1">
    <source>
        <dbReference type="EMBL" id="MBO1109620.1"/>
    </source>
</evidence>
<organism evidence="1 2">
    <name type="scientific">Plesiomonas shigelloides</name>
    <name type="common">Aeromonas shigelloides</name>
    <dbReference type="NCBI Taxonomy" id="703"/>
    <lineage>
        <taxon>Bacteria</taxon>
        <taxon>Pseudomonadati</taxon>
        <taxon>Pseudomonadota</taxon>
        <taxon>Gammaproteobacteria</taxon>
        <taxon>Enterobacterales</taxon>
        <taxon>Enterobacteriaceae</taxon>
        <taxon>Plesiomonas</taxon>
    </lineage>
</organism>
<dbReference type="Proteomes" id="UP000664658">
    <property type="component" value="Unassembled WGS sequence"/>
</dbReference>
<reference evidence="1" key="1">
    <citation type="submission" date="2021-03" db="EMBL/GenBank/DDBJ databases">
        <title>Plesiomonas shigelloides zfcc0051, isolated from zebrafish feces.</title>
        <authorList>
            <person name="Vanderhoek Z."/>
            <person name="Gaulke C."/>
        </authorList>
    </citation>
    <scope>NUCLEOTIDE SEQUENCE</scope>
    <source>
        <strain evidence="1">Zfcc0051</strain>
    </source>
</reference>
<dbReference type="KEGG" id="pshi:SAMEA2665130_1951"/>
<dbReference type="RefSeq" id="WP_010863992.1">
    <property type="nucleotide sequence ID" value="NZ_CP027852.1"/>
</dbReference>
<dbReference type="EMBL" id="JAFNAA010000022">
    <property type="protein sequence ID" value="MBO1109620.1"/>
    <property type="molecule type" value="Genomic_DNA"/>
</dbReference>
<proteinExistence type="predicted"/>
<protein>
    <submittedName>
        <fullName evidence="1">Uncharacterized protein</fullName>
    </submittedName>
</protein>
<evidence type="ECO:0000313" key="2">
    <source>
        <dbReference type="Proteomes" id="UP000664658"/>
    </source>
</evidence>
<name>A0A1A9AXM6_PLESH</name>
<sequence>MLRSLMMLMLCASMSFSVPARAELDQSLNSFDEPYIVGDWIWRAPDNQAIPLGEFSYRMMSIRFDSKNHFIFVLQRDDGNHDVWQGRYDITSEYLTLYPQGDQPQMLQFQLSQNQFVMGNVMFSKLPPAELLGAWRSAEITGSDVTSHLHSFEVNFLPDFQFEAQSVGKDGKLQTNRGLYIYENHEVVLFYPNGRQSLNISQQNNELILNDNLFDSHIELVKR</sequence>
<dbReference type="AlphaFoldDB" id="A0A1A9AXM6"/>